<evidence type="ECO:0008006" key="3">
    <source>
        <dbReference type="Google" id="ProtNLM"/>
    </source>
</evidence>
<dbReference type="EMBL" id="JAKOGG010000022">
    <property type="protein sequence ID" value="MCS4558528.1"/>
    <property type="molecule type" value="Genomic_DNA"/>
</dbReference>
<dbReference type="SUPFAM" id="SSF48452">
    <property type="entry name" value="TPR-like"/>
    <property type="match status" value="1"/>
</dbReference>
<protein>
    <recommendedName>
        <fullName evidence="3">Tetratricopeptide repeat protein</fullName>
    </recommendedName>
</protein>
<accession>A0ABT2FQB3</accession>
<dbReference type="InterPro" id="IPR011990">
    <property type="entry name" value="TPR-like_helical_dom_sf"/>
</dbReference>
<proteinExistence type="predicted"/>
<keyword evidence="2" id="KW-1185">Reference proteome</keyword>
<evidence type="ECO:0000313" key="2">
    <source>
        <dbReference type="Proteomes" id="UP001201549"/>
    </source>
</evidence>
<dbReference type="RefSeq" id="WP_238898346.1">
    <property type="nucleotide sequence ID" value="NZ_JAKOGG010000022.1"/>
</dbReference>
<dbReference type="InterPro" id="IPR019734">
    <property type="entry name" value="TPR_rpt"/>
</dbReference>
<organism evidence="1 2">
    <name type="scientific">Shewanella electrica</name>
    <dbReference type="NCBI Taxonomy" id="515560"/>
    <lineage>
        <taxon>Bacteria</taxon>
        <taxon>Pseudomonadati</taxon>
        <taxon>Pseudomonadota</taxon>
        <taxon>Gammaproteobacteria</taxon>
        <taxon>Alteromonadales</taxon>
        <taxon>Shewanellaceae</taxon>
        <taxon>Shewanella</taxon>
    </lineage>
</organism>
<gene>
    <name evidence="1" type="ORF">L9G74_19000</name>
</gene>
<reference evidence="1 2" key="1">
    <citation type="submission" date="2022-02" db="EMBL/GenBank/DDBJ databases">
        <authorList>
            <person name="Zhuang L."/>
        </authorList>
    </citation>
    <scope>NUCLEOTIDE SEQUENCE [LARGE SCALE GENOMIC DNA]</scope>
    <source>
        <strain evidence="1 2">C32</strain>
    </source>
</reference>
<dbReference type="Pfam" id="PF13181">
    <property type="entry name" value="TPR_8"/>
    <property type="match status" value="2"/>
</dbReference>
<name>A0ABT2FQB3_9GAMM</name>
<dbReference type="Proteomes" id="UP001201549">
    <property type="component" value="Unassembled WGS sequence"/>
</dbReference>
<reference evidence="2" key="2">
    <citation type="submission" date="2023-07" db="EMBL/GenBank/DDBJ databases">
        <title>Shewanella mangrovi sp. nov., an acetaldehyde- degrading bacterium isolated from mangrove sediment.</title>
        <authorList>
            <person name="Liu Y."/>
        </authorList>
    </citation>
    <scope>NUCLEOTIDE SEQUENCE [LARGE SCALE GENOMIC DNA]</scope>
    <source>
        <strain evidence="2">C32</strain>
    </source>
</reference>
<sequence>MNIEDINKNAKSLIEETWKDSSKWHQNFAETKKLLEAALVVAPSDEVTLINYGTVLCDMGSHKEAAEYLKKAIDEGSQNKHAFFNLGVALINCSTHENAMIYMKKAKDKQAGVLTWEAYFDPMGH</sequence>
<comment type="caution">
    <text evidence="1">The sequence shown here is derived from an EMBL/GenBank/DDBJ whole genome shotgun (WGS) entry which is preliminary data.</text>
</comment>
<dbReference type="Gene3D" id="1.25.40.10">
    <property type="entry name" value="Tetratricopeptide repeat domain"/>
    <property type="match status" value="1"/>
</dbReference>
<evidence type="ECO:0000313" key="1">
    <source>
        <dbReference type="EMBL" id="MCS4558528.1"/>
    </source>
</evidence>